<evidence type="ECO:0000313" key="2">
    <source>
        <dbReference type="Proteomes" id="UP000011746"/>
    </source>
</evidence>
<dbReference type="AlphaFoldDB" id="K2G6R0"/>
<protein>
    <submittedName>
        <fullName evidence="1">Uncharacterized protein</fullName>
    </submittedName>
</protein>
<dbReference type="RefSeq" id="WP_008591629.1">
    <property type="nucleotide sequence ID" value="NZ_AMPQ01000021.1"/>
</dbReference>
<keyword evidence="2" id="KW-1185">Reference proteome</keyword>
<dbReference type="Proteomes" id="UP000011746">
    <property type="component" value="Unassembled WGS sequence"/>
</dbReference>
<gene>
    <name evidence="1" type="ORF">MJ3_11275</name>
</gene>
<comment type="caution">
    <text evidence="1">The sequence shown here is derived from an EMBL/GenBank/DDBJ whole genome shotgun (WGS) entry which is preliminary data.</text>
</comment>
<name>K2G6R0_9BACI</name>
<proteinExistence type="predicted"/>
<sequence>MKTKETLYKEVVDSFEPKINKALNNTSSQDREDMEQEIKIRGPWFCRILK</sequence>
<reference evidence="1 2" key="1">
    <citation type="journal article" date="2012" name="J. Bacteriol.">
        <title>Draft Genome Sequence of Salimicrobium sp. Strain MJ3, Isolated from Myulchi-Jeot, Korean Fermented Seafood.</title>
        <authorList>
            <person name="Lee S.H."/>
            <person name="Jung J.Y."/>
            <person name="Jeon C.O."/>
        </authorList>
    </citation>
    <scope>NUCLEOTIDE SEQUENCE [LARGE SCALE GENOMIC DNA]</scope>
    <source>
        <strain evidence="1 2">MJ3</strain>
    </source>
</reference>
<evidence type="ECO:0000313" key="1">
    <source>
        <dbReference type="EMBL" id="EKE30878.1"/>
    </source>
</evidence>
<accession>K2G6R0</accession>
<dbReference type="OrthoDB" id="2658921at2"/>
<organism evidence="1 2">
    <name type="scientific">Salimicrobium jeotgali</name>
    <dbReference type="NCBI Taxonomy" id="1230341"/>
    <lineage>
        <taxon>Bacteria</taxon>
        <taxon>Bacillati</taxon>
        <taxon>Bacillota</taxon>
        <taxon>Bacilli</taxon>
        <taxon>Bacillales</taxon>
        <taxon>Bacillaceae</taxon>
        <taxon>Salimicrobium</taxon>
    </lineage>
</organism>
<dbReference type="EMBL" id="AMPQ01000021">
    <property type="protein sequence ID" value="EKE30878.1"/>
    <property type="molecule type" value="Genomic_DNA"/>
</dbReference>